<dbReference type="InterPro" id="IPR000727">
    <property type="entry name" value="T_SNARE_dom"/>
</dbReference>
<accession>A0A8K1C245</accession>
<keyword evidence="13" id="KW-1185">Reference proteome</keyword>
<dbReference type="AlphaFoldDB" id="A0A8K1C245"/>
<evidence type="ECO:0000256" key="10">
    <source>
        <dbReference type="SAM" id="Phobius"/>
    </source>
</evidence>
<evidence type="ECO:0000256" key="2">
    <source>
        <dbReference type="ARBA" id="ARBA00009063"/>
    </source>
</evidence>
<dbReference type="Gene3D" id="1.20.5.110">
    <property type="match status" value="1"/>
</dbReference>
<evidence type="ECO:0000256" key="9">
    <source>
        <dbReference type="SAM" id="MobiDB-lite"/>
    </source>
</evidence>
<gene>
    <name evidence="12" type="ORF">Poli38472_013803</name>
</gene>
<comment type="subcellular location">
    <subcellularLocation>
        <location evidence="1">Membrane</location>
        <topology evidence="1">Single-pass type IV membrane protein</topology>
    </subcellularLocation>
</comment>
<evidence type="ECO:0000256" key="3">
    <source>
        <dbReference type="ARBA" id="ARBA00022448"/>
    </source>
</evidence>
<dbReference type="GO" id="GO:0006890">
    <property type="term" value="P:retrograde vesicle-mediated transport, Golgi to endoplasmic reticulum"/>
    <property type="evidence" value="ECO:0007669"/>
    <property type="project" value="TreeGrafter"/>
</dbReference>
<evidence type="ECO:0000313" key="12">
    <source>
        <dbReference type="EMBL" id="TMW55041.1"/>
    </source>
</evidence>
<dbReference type="Proteomes" id="UP000794436">
    <property type="component" value="Unassembled WGS sequence"/>
</dbReference>
<reference evidence="12" key="1">
    <citation type="submission" date="2019-03" db="EMBL/GenBank/DDBJ databases">
        <title>Long read genome sequence of the mycoparasitic Pythium oligandrum ATCC 38472 isolated from sugarbeet rhizosphere.</title>
        <authorList>
            <person name="Gaulin E."/>
        </authorList>
    </citation>
    <scope>NUCLEOTIDE SEQUENCE</scope>
    <source>
        <strain evidence="12">ATCC 38472_TT</strain>
    </source>
</reference>
<comment type="caution">
    <text evidence="12">The sequence shown here is derived from an EMBL/GenBank/DDBJ whole genome shotgun (WGS) entry which is preliminary data.</text>
</comment>
<keyword evidence="8 10" id="KW-0472">Membrane</keyword>
<evidence type="ECO:0000256" key="7">
    <source>
        <dbReference type="ARBA" id="ARBA00023054"/>
    </source>
</evidence>
<keyword evidence="4 10" id="KW-0812">Transmembrane</keyword>
<feature type="domain" description="T-SNARE coiled-coil homology" evidence="11">
    <location>
        <begin position="244"/>
        <end position="306"/>
    </location>
</feature>
<evidence type="ECO:0000256" key="4">
    <source>
        <dbReference type="ARBA" id="ARBA00022692"/>
    </source>
</evidence>
<dbReference type="SUPFAM" id="SSF58038">
    <property type="entry name" value="SNARE fusion complex"/>
    <property type="match status" value="1"/>
</dbReference>
<dbReference type="OrthoDB" id="342981at2759"/>
<evidence type="ECO:0000256" key="6">
    <source>
        <dbReference type="ARBA" id="ARBA00022989"/>
    </source>
</evidence>
<evidence type="ECO:0000259" key="11">
    <source>
        <dbReference type="PROSITE" id="PS50192"/>
    </source>
</evidence>
<evidence type="ECO:0000256" key="8">
    <source>
        <dbReference type="ARBA" id="ARBA00023136"/>
    </source>
</evidence>
<keyword evidence="5" id="KW-0653">Protein transport</keyword>
<evidence type="ECO:0000256" key="1">
    <source>
        <dbReference type="ARBA" id="ARBA00004211"/>
    </source>
</evidence>
<keyword evidence="6 10" id="KW-1133">Transmembrane helix</keyword>
<comment type="similarity">
    <text evidence="2">Belongs to the syntaxin family.</text>
</comment>
<evidence type="ECO:0000256" key="5">
    <source>
        <dbReference type="ARBA" id="ARBA00022927"/>
    </source>
</evidence>
<evidence type="ECO:0000313" key="13">
    <source>
        <dbReference type="Proteomes" id="UP000794436"/>
    </source>
</evidence>
<dbReference type="EMBL" id="SPLM01000149">
    <property type="protein sequence ID" value="TMW55041.1"/>
    <property type="molecule type" value="Genomic_DNA"/>
</dbReference>
<dbReference type="GO" id="GO:0005783">
    <property type="term" value="C:endoplasmic reticulum"/>
    <property type="evidence" value="ECO:0007669"/>
    <property type="project" value="TreeGrafter"/>
</dbReference>
<dbReference type="GO" id="GO:0031201">
    <property type="term" value="C:SNARE complex"/>
    <property type="evidence" value="ECO:0007669"/>
    <property type="project" value="TreeGrafter"/>
</dbReference>
<keyword evidence="7" id="KW-0175">Coiled coil</keyword>
<feature type="region of interest" description="Disordered" evidence="9">
    <location>
        <begin position="172"/>
        <end position="218"/>
    </location>
</feature>
<sequence length="336" mass="38411">MTARVERTADFRRLTASTESKKDATERAVSDFTSEATELMQSLASVEALMRSAKAKYTQPSHFVRVKASKRMSEREKDAFDADIMELVKDCGAKIDALQDRTLLPHASSLRVEHEKEVVTYLLERLKAIASTSKRLQKRRSALPFTLSRRLLPEDERFALADKESELLRAVAAKQAAEEEDAVDPSSPQAEPTALQRPKPAAPRSLKPTSRPVSTPVVFASQEEDLEFTEEQDRRFRMENVMLHRHFQENLEDAQQMEAKMAEISNLMGQFADKIMQQQDEIEMIHHHATETKSNIKQSNKILEQTQNIGRGYGFMIFCFYLGFSILLHMLHYFSN</sequence>
<keyword evidence="3" id="KW-0813">Transport</keyword>
<feature type="transmembrane region" description="Helical" evidence="10">
    <location>
        <begin position="313"/>
        <end position="334"/>
    </location>
</feature>
<proteinExistence type="inferred from homology"/>
<dbReference type="PROSITE" id="PS50192">
    <property type="entry name" value="T_SNARE"/>
    <property type="match status" value="1"/>
</dbReference>
<protein>
    <recommendedName>
        <fullName evidence="11">t-SNARE coiled-coil homology domain-containing protein</fullName>
    </recommendedName>
</protein>
<name>A0A8K1C245_PYTOL</name>
<organism evidence="12 13">
    <name type="scientific">Pythium oligandrum</name>
    <name type="common">Mycoparasitic fungus</name>
    <dbReference type="NCBI Taxonomy" id="41045"/>
    <lineage>
        <taxon>Eukaryota</taxon>
        <taxon>Sar</taxon>
        <taxon>Stramenopiles</taxon>
        <taxon>Oomycota</taxon>
        <taxon>Peronosporomycetes</taxon>
        <taxon>Pythiales</taxon>
        <taxon>Pythiaceae</taxon>
        <taxon>Pythium</taxon>
    </lineage>
</organism>
<dbReference type="GO" id="GO:0015031">
    <property type="term" value="P:protein transport"/>
    <property type="evidence" value="ECO:0007669"/>
    <property type="project" value="UniProtKB-KW"/>
</dbReference>
<dbReference type="PANTHER" id="PTHR15959:SF0">
    <property type="entry name" value="SYNTAXIN-18"/>
    <property type="match status" value="1"/>
</dbReference>
<dbReference type="PANTHER" id="PTHR15959">
    <property type="entry name" value="SYNTAXIN-18"/>
    <property type="match status" value="1"/>
</dbReference>